<evidence type="ECO:0000313" key="8">
    <source>
        <dbReference type="Proteomes" id="UP000190626"/>
    </source>
</evidence>
<keyword evidence="2 7" id="KW-0238">DNA-binding</keyword>
<dbReference type="InterPro" id="IPR009057">
    <property type="entry name" value="Homeodomain-like_sf"/>
</dbReference>
<name>A0A1V4HLH0_9BACL</name>
<evidence type="ECO:0000256" key="4">
    <source>
        <dbReference type="PROSITE-ProRule" id="PRU00169"/>
    </source>
</evidence>
<reference evidence="8" key="1">
    <citation type="submission" date="2016-07" db="EMBL/GenBank/DDBJ databases">
        <authorList>
            <person name="Florea S."/>
            <person name="Webb J.S."/>
            <person name="Jaromczyk J."/>
            <person name="Schardl C.L."/>
        </authorList>
    </citation>
    <scope>NUCLEOTIDE SEQUENCE [LARGE SCALE GENOMIC DNA]</scope>
    <source>
        <strain evidence="8">CY1</strain>
    </source>
</reference>
<feature type="domain" description="Response regulatory" evidence="6">
    <location>
        <begin position="4"/>
        <end position="121"/>
    </location>
</feature>
<dbReference type="GO" id="GO:0043565">
    <property type="term" value="F:sequence-specific DNA binding"/>
    <property type="evidence" value="ECO:0007669"/>
    <property type="project" value="InterPro"/>
</dbReference>
<dbReference type="GO" id="GO:0003700">
    <property type="term" value="F:DNA-binding transcription factor activity"/>
    <property type="evidence" value="ECO:0007669"/>
    <property type="project" value="InterPro"/>
</dbReference>
<dbReference type="InterPro" id="IPR001789">
    <property type="entry name" value="Sig_transdc_resp-reg_receiver"/>
</dbReference>
<keyword evidence="4" id="KW-0597">Phosphoprotein</keyword>
<dbReference type="Pfam" id="PF00072">
    <property type="entry name" value="Response_reg"/>
    <property type="match status" value="1"/>
</dbReference>
<dbReference type="PROSITE" id="PS01124">
    <property type="entry name" value="HTH_ARAC_FAMILY_2"/>
    <property type="match status" value="1"/>
</dbReference>
<dbReference type="PRINTS" id="PR00032">
    <property type="entry name" value="HTHARAC"/>
</dbReference>
<evidence type="ECO:0000259" key="6">
    <source>
        <dbReference type="PROSITE" id="PS50110"/>
    </source>
</evidence>
<feature type="modified residue" description="4-aspartylphosphate" evidence="4">
    <location>
        <position position="56"/>
    </location>
</feature>
<protein>
    <submittedName>
        <fullName evidence="7">DNA-binding response regulator</fullName>
    </submittedName>
</protein>
<keyword evidence="3" id="KW-0804">Transcription</keyword>
<dbReference type="Gene3D" id="3.40.50.2300">
    <property type="match status" value="1"/>
</dbReference>
<dbReference type="SMART" id="SM00342">
    <property type="entry name" value="HTH_ARAC"/>
    <property type="match status" value="1"/>
</dbReference>
<dbReference type="InterPro" id="IPR011006">
    <property type="entry name" value="CheY-like_superfamily"/>
</dbReference>
<dbReference type="CDD" id="cd17536">
    <property type="entry name" value="REC_YesN-like"/>
    <property type="match status" value="1"/>
</dbReference>
<dbReference type="Gene3D" id="1.10.10.60">
    <property type="entry name" value="Homeodomain-like"/>
    <property type="match status" value="2"/>
</dbReference>
<keyword evidence="8" id="KW-1185">Reference proteome</keyword>
<evidence type="ECO:0000256" key="3">
    <source>
        <dbReference type="ARBA" id="ARBA00023163"/>
    </source>
</evidence>
<dbReference type="InterPro" id="IPR020449">
    <property type="entry name" value="Tscrpt_reg_AraC-type_HTH"/>
</dbReference>
<evidence type="ECO:0000313" key="7">
    <source>
        <dbReference type="EMBL" id="OPH57716.1"/>
    </source>
</evidence>
<gene>
    <name evidence="7" type="ORF">BC351_04165</name>
</gene>
<evidence type="ECO:0000256" key="1">
    <source>
        <dbReference type="ARBA" id="ARBA00023015"/>
    </source>
</evidence>
<evidence type="ECO:0000256" key="2">
    <source>
        <dbReference type="ARBA" id="ARBA00023125"/>
    </source>
</evidence>
<dbReference type="SUPFAM" id="SSF52172">
    <property type="entry name" value="CheY-like"/>
    <property type="match status" value="1"/>
</dbReference>
<dbReference type="PANTHER" id="PTHR43280:SF2">
    <property type="entry name" value="HTH-TYPE TRANSCRIPTIONAL REGULATOR EXSA"/>
    <property type="match status" value="1"/>
</dbReference>
<evidence type="ECO:0000259" key="5">
    <source>
        <dbReference type="PROSITE" id="PS01124"/>
    </source>
</evidence>
<organism evidence="7 8">
    <name type="scientific">Paenibacillus ferrarius</name>
    <dbReference type="NCBI Taxonomy" id="1469647"/>
    <lineage>
        <taxon>Bacteria</taxon>
        <taxon>Bacillati</taxon>
        <taxon>Bacillota</taxon>
        <taxon>Bacilli</taxon>
        <taxon>Bacillales</taxon>
        <taxon>Paenibacillaceae</taxon>
        <taxon>Paenibacillus</taxon>
    </lineage>
</organism>
<dbReference type="Proteomes" id="UP000190626">
    <property type="component" value="Unassembled WGS sequence"/>
</dbReference>
<dbReference type="EMBL" id="MBTG01000012">
    <property type="protein sequence ID" value="OPH57716.1"/>
    <property type="molecule type" value="Genomic_DNA"/>
</dbReference>
<dbReference type="PROSITE" id="PS50110">
    <property type="entry name" value="RESPONSE_REGULATORY"/>
    <property type="match status" value="1"/>
</dbReference>
<dbReference type="SMART" id="SM00448">
    <property type="entry name" value="REC"/>
    <property type="match status" value="1"/>
</dbReference>
<dbReference type="RefSeq" id="WP_079413207.1">
    <property type="nucleotide sequence ID" value="NZ_MBTG01000012.1"/>
</dbReference>
<dbReference type="STRING" id="1469647.BC351_04165"/>
<dbReference type="Pfam" id="PF12833">
    <property type="entry name" value="HTH_18"/>
    <property type="match status" value="1"/>
</dbReference>
<dbReference type="InterPro" id="IPR018060">
    <property type="entry name" value="HTH_AraC"/>
</dbReference>
<comment type="caution">
    <text evidence="7">The sequence shown here is derived from an EMBL/GenBank/DDBJ whole genome shotgun (WGS) entry which is preliminary data.</text>
</comment>
<proteinExistence type="predicted"/>
<dbReference type="GO" id="GO:0000160">
    <property type="term" value="P:phosphorelay signal transduction system"/>
    <property type="evidence" value="ECO:0007669"/>
    <property type="project" value="InterPro"/>
</dbReference>
<dbReference type="PANTHER" id="PTHR43280">
    <property type="entry name" value="ARAC-FAMILY TRANSCRIPTIONAL REGULATOR"/>
    <property type="match status" value="1"/>
</dbReference>
<dbReference type="OrthoDB" id="1974963at2"/>
<dbReference type="AlphaFoldDB" id="A0A1V4HLH0"/>
<keyword evidence="1" id="KW-0805">Transcription regulation</keyword>
<feature type="domain" description="HTH araC/xylS-type" evidence="5">
    <location>
        <begin position="430"/>
        <end position="528"/>
    </location>
</feature>
<sequence>MNRKALIVDDEIYAVMGIRSGLNWDDLQISDVYEAYNMREAMKVFEHTHIDILICDIEMPKGTGIELLEWVNEHSPATETIFLTAHADFGFVQRAVQLDSFDYMLKPIEFSLLQATVAKALQSIEQEQALHQLREQYKPYYELWLKNKSVLTDTFWNQLFAKKIGCKQENPANFIADHHLPLTPQSRIVPIVISVESWERDLNSGDEEIMEYALRKAASEVLLEGNKGEVIQTKQGVNVVLFFLEQEEQLDYTDLTEKSATYIASCKQYFSCSISCYIGEASSLCDIRETYIKLLDMEYNNLQKSNKVYWQQDYQVTPMTLKLPEFSAWTILIEQGKRGEMEKEIHRSLMELREDPRHGAHALQAFYHGFLQMIHYILHKNGLSAHELLQNHQDMLNGKLPRSLEQLQAWALQLISVVSDCLHQNDSVIQRVQCFIADHLSEMITREQLADFVHLNPAYLSRLFKKEVGDSITDYILLERMKLARELIRNSSIPISDIAKSLGYSNFSYFSKMFKKVYHHTPQHYRKQAAPLCE</sequence>
<accession>A0A1V4HLH0</accession>
<dbReference type="SUPFAM" id="SSF46689">
    <property type="entry name" value="Homeodomain-like"/>
    <property type="match status" value="2"/>
</dbReference>